<gene>
    <name evidence="2" type="ORF">KL86SPO_20457</name>
</gene>
<feature type="transmembrane region" description="Helical" evidence="1">
    <location>
        <begin position="6"/>
        <end position="22"/>
    </location>
</feature>
<sequence>MLEFLWWALITAIGIGIGVYVLGFRGALLMALVGVLGGAFMWFERKNHP</sequence>
<organism evidence="2">
    <name type="scientific">uncultured Sporomusa sp</name>
    <dbReference type="NCBI Taxonomy" id="307249"/>
    <lineage>
        <taxon>Bacteria</taxon>
        <taxon>Bacillati</taxon>
        <taxon>Bacillota</taxon>
        <taxon>Negativicutes</taxon>
        <taxon>Selenomonadales</taxon>
        <taxon>Sporomusaceae</taxon>
        <taxon>Sporomusa</taxon>
        <taxon>environmental samples</taxon>
    </lineage>
</organism>
<evidence type="ECO:0000313" key="2">
    <source>
        <dbReference type="EMBL" id="SCM79215.1"/>
    </source>
</evidence>
<dbReference type="AlphaFoldDB" id="A0A212LNU0"/>
<proteinExistence type="predicted"/>
<keyword evidence="1" id="KW-1133">Transmembrane helix</keyword>
<feature type="transmembrane region" description="Helical" evidence="1">
    <location>
        <begin position="27"/>
        <end position="43"/>
    </location>
</feature>
<reference evidence="2" key="1">
    <citation type="submission" date="2016-08" db="EMBL/GenBank/DDBJ databases">
        <authorList>
            <person name="Seilhamer J.J."/>
        </authorList>
    </citation>
    <scope>NUCLEOTIDE SEQUENCE</scope>
    <source>
        <strain evidence="2">86</strain>
    </source>
</reference>
<name>A0A212LNU0_9FIRM</name>
<dbReference type="RefSeq" id="WP_288183447.1">
    <property type="nucleotide sequence ID" value="NZ_LT608335.1"/>
</dbReference>
<keyword evidence="1" id="KW-0472">Membrane</keyword>
<evidence type="ECO:0000256" key="1">
    <source>
        <dbReference type="SAM" id="Phobius"/>
    </source>
</evidence>
<accession>A0A212LNU0</accession>
<keyword evidence="1" id="KW-0812">Transmembrane</keyword>
<protein>
    <submittedName>
        <fullName evidence="2">Uncharacterized protein</fullName>
    </submittedName>
</protein>
<dbReference type="EMBL" id="FMJE01000002">
    <property type="protein sequence ID" value="SCM79215.1"/>
    <property type="molecule type" value="Genomic_DNA"/>
</dbReference>